<sequence length="139" mass="15547">MLLEICGSRCVYTLTDIRHGSVTDLRNQSKKSRLTIGHWVMNFISTPSASSCAQLTLTCAAVSASVCVFTVIFSVDLRQMDDMALKWCEKPLWVTLSMTPYDFMARDIGYLAGITYALHCLELIKINIIQTLKNNVTGF</sequence>
<dbReference type="Proteomes" id="UP000887565">
    <property type="component" value="Unplaced"/>
</dbReference>
<name>A0A915HIF0_ROMCU</name>
<evidence type="ECO:0000313" key="1">
    <source>
        <dbReference type="Proteomes" id="UP000887565"/>
    </source>
</evidence>
<keyword evidence="1" id="KW-1185">Reference proteome</keyword>
<organism evidence="1 2">
    <name type="scientific">Romanomermis culicivorax</name>
    <name type="common">Nematode worm</name>
    <dbReference type="NCBI Taxonomy" id="13658"/>
    <lineage>
        <taxon>Eukaryota</taxon>
        <taxon>Metazoa</taxon>
        <taxon>Ecdysozoa</taxon>
        <taxon>Nematoda</taxon>
        <taxon>Enoplea</taxon>
        <taxon>Dorylaimia</taxon>
        <taxon>Mermithida</taxon>
        <taxon>Mermithoidea</taxon>
        <taxon>Mermithidae</taxon>
        <taxon>Romanomermis</taxon>
    </lineage>
</organism>
<dbReference type="WBParaSite" id="nRc.2.0.1.t01788-RA">
    <property type="protein sequence ID" value="nRc.2.0.1.t01788-RA"/>
    <property type="gene ID" value="nRc.2.0.1.g01788"/>
</dbReference>
<protein>
    <submittedName>
        <fullName evidence="2">Uncharacterized protein</fullName>
    </submittedName>
</protein>
<proteinExistence type="predicted"/>
<dbReference type="AlphaFoldDB" id="A0A915HIF0"/>
<accession>A0A915HIF0</accession>
<reference evidence="2" key="1">
    <citation type="submission" date="2022-11" db="UniProtKB">
        <authorList>
            <consortium name="WormBaseParasite"/>
        </authorList>
    </citation>
    <scope>IDENTIFICATION</scope>
</reference>
<evidence type="ECO:0000313" key="2">
    <source>
        <dbReference type="WBParaSite" id="nRc.2.0.1.t01788-RA"/>
    </source>
</evidence>